<organism evidence="2 3">
    <name type="scientific">Sphingomonas panacis</name>
    <dbReference type="NCBI Taxonomy" id="1560345"/>
    <lineage>
        <taxon>Bacteria</taxon>
        <taxon>Pseudomonadati</taxon>
        <taxon>Pseudomonadota</taxon>
        <taxon>Alphaproteobacteria</taxon>
        <taxon>Sphingomonadales</taxon>
        <taxon>Sphingomonadaceae</taxon>
        <taxon>Sphingomonas</taxon>
    </lineage>
</organism>
<dbReference type="RefSeq" id="WP_069207686.1">
    <property type="nucleotide sequence ID" value="NZ_CP014169.1"/>
</dbReference>
<dbReference type="OrthoDB" id="7478518at2"/>
<proteinExistence type="predicted"/>
<feature type="chain" id="PRO_5008556500" evidence="1">
    <location>
        <begin position="23"/>
        <end position="83"/>
    </location>
</feature>
<name>A0A1B3ZI67_9SPHN</name>
<feature type="signal peptide" evidence="1">
    <location>
        <begin position="1"/>
        <end position="22"/>
    </location>
</feature>
<gene>
    <name evidence="2" type="ORF">AWL63_23360</name>
</gene>
<evidence type="ECO:0000256" key="1">
    <source>
        <dbReference type="SAM" id="SignalP"/>
    </source>
</evidence>
<keyword evidence="3" id="KW-1185">Reference proteome</keyword>
<dbReference type="EMBL" id="CP014169">
    <property type="protein sequence ID" value="AOH87116.1"/>
    <property type="molecule type" value="Genomic_DNA"/>
</dbReference>
<dbReference type="Proteomes" id="UP000094256">
    <property type="component" value="Plasmid unnamed"/>
</dbReference>
<protein>
    <submittedName>
        <fullName evidence="2">Uncharacterized protein</fullName>
    </submittedName>
</protein>
<accession>A0A1B3ZI67</accession>
<evidence type="ECO:0000313" key="3">
    <source>
        <dbReference type="Proteomes" id="UP000094256"/>
    </source>
</evidence>
<evidence type="ECO:0000313" key="2">
    <source>
        <dbReference type="EMBL" id="AOH87116.1"/>
    </source>
</evidence>
<keyword evidence="2" id="KW-0614">Plasmid</keyword>
<geneLocation type="plasmid" evidence="3"/>
<dbReference type="KEGG" id="span:AWL63_23360"/>
<reference evidence="2 3" key="1">
    <citation type="submission" date="2016-01" db="EMBL/GenBank/DDBJ databases">
        <title>Complete genome and mega plasmid sequence of Sphingomonas panacis DCY99 elicits systemic resistance in rice to Xanthomonas oryzae.</title>
        <authorList>
            <person name="Kim Y.J."/>
            <person name="Yang D.C."/>
            <person name="Sing P."/>
        </authorList>
    </citation>
    <scope>NUCLEOTIDE SEQUENCE [LARGE SCALE GENOMIC DNA]</scope>
    <source>
        <strain evidence="2 3">DCY99</strain>
        <plasmid evidence="3">Plasmid</plasmid>
    </source>
</reference>
<sequence>MKTKYVVAAVAAAFSFAGAASAAPADGSTGHYEWRQAPSYGPRAPLAAPRRVWVAGSMAQTDCPMMHGDNAAACRAMMPGKAG</sequence>
<keyword evidence="1" id="KW-0732">Signal</keyword>
<dbReference type="AlphaFoldDB" id="A0A1B3ZI67"/>